<evidence type="ECO:0000313" key="4">
    <source>
        <dbReference type="Proteomes" id="UP001157974"/>
    </source>
</evidence>
<sequence length="186" mass="20581">MTVIVMHLKTQSRNLRTVKRSRYYATSVLDHKNVATKFPAPITKQEKVQYLFSELPSSPGGVVAIRIAHSRPDGKSVKPNVYVNDVIVKSSSFSYDAAGGYREFSDGSYFGEFIVYYDLEDLTAKKNPKVSVMYPDSGGYSTTVVLEIDECSDSSCCVLAKRSTQTKCDGQSDSGKLRPQPTPMPK</sequence>
<protein>
    <recommendedName>
        <fullName evidence="2">Beta-porphyranase A C-terminal domain-containing protein</fullName>
    </recommendedName>
</protein>
<dbReference type="Proteomes" id="UP001157974">
    <property type="component" value="Unassembled WGS sequence"/>
</dbReference>
<dbReference type="AlphaFoldDB" id="A0AAV8UL74"/>
<organism evidence="3 4">
    <name type="scientific">Rhodosorus marinus</name>
    <dbReference type="NCBI Taxonomy" id="101924"/>
    <lineage>
        <taxon>Eukaryota</taxon>
        <taxon>Rhodophyta</taxon>
        <taxon>Stylonematophyceae</taxon>
        <taxon>Stylonematales</taxon>
        <taxon>Stylonemataceae</taxon>
        <taxon>Rhodosorus</taxon>
    </lineage>
</organism>
<evidence type="ECO:0000313" key="3">
    <source>
        <dbReference type="EMBL" id="KAJ8903300.1"/>
    </source>
</evidence>
<name>A0AAV8UL74_9RHOD</name>
<dbReference type="InterPro" id="IPR041224">
    <property type="entry name" value="BPA_C"/>
</dbReference>
<gene>
    <name evidence="3" type="ORF">NDN08_004409</name>
</gene>
<reference evidence="3 4" key="1">
    <citation type="journal article" date="2023" name="Nat. Commun.">
        <title>Origin of minicircular mitochondrial genomes in red algae.</title>
        <authorList>
            <person name="Lee Y."/>
            <person name="Cho C.H."/>
            <person name="Lee Y.M."/>
            <person name="Park S.I."/>
            <person name="Yang J.H."/>
            <person name="West J.A."/>
            <person name="Bhattacharya D."/>
            <person name="Yoon H.S."/>
        </authorList>
    </citation>
    <scope>NUCLEOTIDE SEQUENCE [LARGE SCALE GENOMIC DNA]</scope>
    <source>
        <strain evidence="3 4">CCMP1338</strain>
        <tissue evidence="3">Whole cell</tissue>
    </source>
</reference>
<keyword evidence="4" id="KW-1185">Reference proteome</keyword>
<dbReference type="Pfam" id="PF18040">
    <property type="entry name" value="BPA_C"/>
    <property type="match status" value="1"/>
</dbReference>
<dbReference type="EMBL" id="JAMWBK010000007">
    <property type="protein sequence ID" value="KAJ8903300.1"/>
    <property type="molecule type" value="Genomic_DNA"/>
</dbReference>
<proteinExistence type="predicted"/>
<comment type="caution">
    <text evidence="3">The sequence shown here is derived from an EMBL/GenBank/DDBJ whole genome shotgun (WGS) entry which is preliminary data.</text>
</comment>
<feature type="compositionally biased region" description="Polar residues" evidence="1">
    <location>
        <begin position="162"/>
        <end position="174"/>
    </location>
</feature>
<feature type="region of interest" description="Disordered" evidence="1">
    <location>
        <begin position="162"/>
        <end position="186"/>
    </location>
</feature>
<dbReference type="Gene3D" id="2.60.120.1200">
    <property type="match status" value="1"/>
</dbReference>
<accession>A0AAV8UL74</accession>
<feature type="domain" description="Beta-porphyranase A C-terminal" evidence="2">
    <location>
        <begin position="61"/>
        <end position="148"/>
    </location>
</feature>
<evidence type="ECO:0000256" key="1">
    <source>
        <dbReference type="SAM" id="MobiDB-lite"/>
    </source>
</evidence>
<evidence type="ECO:0000259" key="2">
    <source>
        <dbReference type="Pfam" id="PF18040"/>
    </source>
</evidence>